<keyword evidence="1" id="KW-0813">Transport</keyword>
<evidence type="ECO:0000256" key="4">
    <source>
        <dbReference type="ARBA" id="ARBA00022982"/>
    </source>
</evidence>
<dbReference type="Pfam" id="PF12801">
    <property type="entry name" value="Fer4_5"/>
    <property type="match status" value="2"/>
</dbReference>
<feature type="domain" description="4Fe-4S ferredoxin-type" evidence="8">
    <location>
        <begin position="149"/>
        <end position="178"/>
    </location>
</feature>
<dbReference type="Pfam" id="PF12838">
    <property type="entry name" value="Fer4_7"/>
    <property type="match status" value="1"/>
</dbReference>
<dbReference type="Proteomes" id="UP001500339">
    <property type="component" value="Unassembled WGS sequence"/>
</dbReference>
<dbReference type="EMBL" id="BAAACF010000001">
    <property type="protein sequence ID" value="GAA0719680.1"/>
    <property type="molecule type" value="Genomic_DNA"/>
</dbReference>
<sequence>MLIKLRPVIQIIFLAVFITLMVLGKAQIWMAFIFGSIILSSFFGRYYCGWACPINTLIRPANWIGKKLKTQKKDVPEIFKSQKIRWAAFALFLVGLGYTIYTITIGKKFPLPLIIIPLGLITTIFINEKTWHRYLCPWGVLFSLTGRFAKLSLKAHNCYSCGICKKECPGEAITISKDKGAEIDPTHCLLCFECKGACPKDALSYKGSTSN</sequence>
<feature type="transmembrane region" description="Helical" evidence="7">
    <location>
        <begin position="109"/>
        <end position="126"/>
    </location>
</feature>
<comment type="caution">
    <text evidence="9">The sequence shown here is derived from an EMBL/GenBank/DDBJ whole genome shotgun (WGS) entry which is preliminary data.</text>
</comment>
<organism evidence="9 10">
    <name type="scientific">Clostridium malenominatum</name>
    <dbReference type="NCBI Taxonomy" id="1539"/>
    <lineage>
        <taxon>Bacteria</taxon>
        <taxon>Bacillati</taxon>
        <taxon>Bacillota</taxon>
        <taxon>Clostridia</taxon>
        <taxon>Eubacteriales</taxon>
        <taxon>Clostridiaceae</taxon>
        <taxon>Clostridium</taxon>
    </lineage>
</organism>
<evidence type="ECO:0000256" key="7">
    <source>
        <dbReference type="SAM" id="Phobius"/>
    </source>
</evidence>
<keyword evidence="7" id="KW-0812">Transmembrane</keyword>
<keyword evidence="2" id="KW-0004">4Fe-4S</keyword>
<evidence type="ECO:0000313" key="9">
    <source>
        <dbReference type="EMBL" id="GAA0719680.1"/>
    </source>
</evidence>
<keyword evidence="5" id="KW-0408">Iron</keyword>
<evidence type="ECO:0000256" key="6">
    <source>
        <dbReference type="ARBA" id="ARBA00023014"/>
    </source>
</evidence>
<dbReference type="PROSITE" id="PS51379">
    <property type="entry name" value="4FE4S_FER_2"/>
    <property type="match status" value="2"/>
</dbReference>
<keyword evidence="4" id="KW-0249">Electron transport</keyword>
<dbReference type="InterPro" id="IPR051684">
    <property type="entry name" value="Electron_Trans/Redox"/>
</dbReference>
<dbReference type="InterPro" id="IPR017900">
    <property type="entry name" value="4Fe4S_Fe_S_CS"/>
</dbReference>
<dbReference type="SUPFAM" id="SSF54862">
    <property type="entry name" value="4Fe-4S ferredoxins"/>
    <property type="match status" value="1"/>
</dbReference>
<evidence type="ECO:0000256" key="5">
    <source>
        <dbReference type="ARBA" id="ARBA00023004"/>
    </source>
</evidence>
<keyword evidence="10" id="KW-1185">Reference proteome</keyword>
<feature type="transmembrane region" description="Helical" evidence="7">
    <location>
        <begin position="86"/>
        <end position="103"/>
    </location>
</feature>
<dbReference type="PANTHER" id="PTHR30176">
    <property type="entry name" value="FERREDOXIN-TYPE PROTEIN NAPH"/>
    <property type="match status" value="1"/>
</dbReference>
<keyword evidence="3" id="KW-0479">Metal-binding</keyword>
<proteinExistence type="predicted"/>
<dbReference type="Gene3D" id="3.30.70.20">
    <property type="match status" value="1"/>
</dbReference>
<evidence type="ECO:0000256" key="1">
    <source>
        <dbReference type="ARBA" id="ARBA00022448"/>
    </source>
</evidence>
<keyword evidence="7" id="KW-1133">Transmembrane helix</keyword>
<feature type="domain" description="4Fe-4S ferredoxin-type" evidence="8">
    <location>
        <begin position="179"/>
        <end position="208"/>
    </location>
</feature>
<dbReference type="PROSITE" id="PS00198">
    <property type="entry name" value="4FE4S_FER_1"/>
    <property type="match status" value="1"/>
</dbReference>
<dbReference type="PANTHER" id="PTHR30176:SF3">
    <property type="entry name" value="FERREDOXIN-TYPE PROTEIN NAPH"/>
    <property type="match status" value="1"/>
</dbReference>
<evidence type="ECO:0000256" key="2">
    <source>
        <dbReference type="ARBA" id="ARBA00022485"/>
    </source>
</evidence>
<reference evidence="10" key="1">
    <citation type="journal article" date="2019" name="Int. J. Syst. Evol. Microbiol.">
        <title>The Global Catalogue of Microorganisms (GCM) 10K type strain sequencing project: providing services to taxonomists for standard genome sequencing and annotation.</title>
        <authorList>
            <consortium name="The Broad Institute Genomics Platform"/>
            <consortium name="The Broad Institute Genome Sequencing Center for Infectious Disease"/>
            <person name="Wu L."/>
            <person name="Ma J."/>
        </authorList>
    </citation>
    <scope>NUCLEOTIDE SEQUENCE [LARGE SCALE GENOMIC DNA]</scope>
    <source>
        <strain evidence="10">JCM 1405</strain>
    </source>
</reference>
<keyword evidence="6" id="KW-0411">Iron-sulfur</keyword>
<evidence type="ECO:0000259" key="8">
    <source>
        <dbReference type="PROSITE" id="PS51379"/>
    </source>
</evidence>
<name>A0ABP3U0E2_9CLOT</name>
<evidence type="ECO:0000313" key="10">
    <source>
        <dbReference type="Proteomes" id="UP001500339"/>
    </source>
</evidence>
<evidence type="ECO:0000256" key="3">
    <source>
        <dbReference type="ARBA" id="ARBA00022723"/>
    </source>
</evidence>
<keyword evidence="7" id="KW-0472">Membrane</keyword>
<gene>
    <name evidence="9" type="ORF">GCM10008905_08040</name>
</gene>
<feature type="transmembrane region" description="Helical" evidence="7">
    <location>
        <begin position="12"/>
        <end position="38"/>
    </location>
</feature>
<dbReference type="InterPro" id="IPR017896">
    <property type="entry name" value="4Fe4S_Fe-S-bd"/>
</dbReference>
<protein>
    <submittedName>
        <fullName evidence="9">4Fe-4S binding protein</fullName>
    </submittedName>
</protein>
<accession>A0ABP3U0E2</accession>